<evidence type="ECO:0000256" key="5">
    <source>
        <dbReference type="PIRSR" id="PIRSR602401-1"/>
    </source>
</evidence>
<name>A0A4U0XTQ3_9PEZI</name>
<dbReference type="InterPro" id="IPR002401">
    <property type="entry name" value="Cyt_P450_E_grp-I"/>
</dbReference>
<evidence type="ECO:0000256" key="3">
    <source>
        <dbReference type="ARBA" id="ARBA00023002"/>
    </source>
</evidence>
<dbReference type="AlphaFoldDB" id="A0A4U0XTQ3"/>
<evidence type="ECO:0000256" key="2">
    <source>
        <dbReference type="ARBA" id="ARBA00022723"/>
    </source>
</evidence>
<evidence type="ECO:0000256" key="6">
    <source>
        <dbReference type="RuleBase" id="RU000461"/>
    </source>
</evidence>
<comment type="cofactor">
    <cofactor evidence="5">
        <name>heme</name>
        <dbReference type="ChEBI" id="CHEBI:30413"/>
    </cofactor>
</comment>
<keyword evidence="5 6" id="KW-0349">Heme</keyword>
<dbReference type="PANTHER" id="PTHR46300:SF8">
    <property type="entry name" value="CYTOCHROME P450 2E1"/>
    <property type="match status" value="1"/>
</dbReference>
<dbReference type="GO" id="GO:0005506">
    <property type="term" value="F:iron ion binding"/>
    <property type="evidence" value="ECO:0007669"/>
    <property type="project" value="InterPro"/>
</dbReference>
<dbReference type="STRING" id="329884.A0A4U0XTQ3"/>
<dbReference type="InterPro" id="IPR050364">
    <property type="entry name" value="Cytochrome_P450_fung"/>
</dbReference>
<dbReference type="InterPro" id="IPR036396">
    <property type="entry name" value="Cyt_P450_sf"/>
</dbReference>
<dbReference type="InterPro" id="IPR001128">
    <property type="entry name" value="Cyt_P450"/>
</dbReference>
<reference evidence="7 8" key="1">
    <citation type="submission" date="2017-03" db="EMBL/GenBank/DDBJ databases">
        <title>Genomes of endolithic fungi from Antarctica.</title>
        <authorList>
            <person name="Coleine C."/>
            <person name="Masonjones S."/>
            <person name="Stajich J.E."/>
        </authorList>
    </citation>
    <scope>NUCLEOTIDE SEQUENCE [LARGE SCALE GENOMIC DNA]</scope>
    <source>
        <strain evidence="7 8">CCFEE 5184</strain>
    </source>
</reference>
<keyword evidence="8" id="KW-1185">Reference proteome</keyword>
<dbReference type="PANTHER" id="PTHR46300">
    <property type="entry name" value="P450, PUTATIVE (EUROFUNG)-RELATED-RELATED"/>
    <property type="match status" value="1"/>
</dbReference>
<dbReference type="SUPFAM" id="SSF48264">
    <property type="entry name" value="Cytochrome P450"/>
    <property type="match status" value="1"/>
</dbReference>
<dbReference type="PRINTS" id="PR00463">
    <property type="entry name" value="EP450I"/>
</dbReference>
<dbReference type="OrthoDB" id="1470350at2759"/>
<keyword evidence="2 5" id="KW-0479">Metal-binding</keyword>
<sequence length="596" mass="67331">MASISASSEQMHYGADNNASTSANILSPIPSGFSLFQPSVAIGFSLLILIVLARVFGAGKQRLPAGVKRLPHIGPQLPYIGAPWGVPGPGIEAAWFFGNMHKKLGPIYEWKVMGTIHIWIETDKISRDLFVSRQRNYCDRNELPAAIGVKEGSEILPLMGFGEQFRRYKNFMHLIMRHANPRVFYGWPLNENKKTLRRILEEPDRWSEHLIVHCGRTIASIAWGDAEHGKKLLTIIPTILKAVSPAGPLINKLTFLSNLPESVSPWKQQETIRKKEMSDAFMEPLQDAKARADAGHLEDCWSKLWLEKEKGTEHLDFYEAAHAIGSSSFVAIATVGGPLHAFFLAMCHYPAWQHKVQEEIDRVCGDRLPCMDDMPKLPVLRATVKEIVRWRQATPLGVPHVALEDDVYEGYLIPKGAICHANHYLISREESTYPRGEEFLPDRWLDPSYPTYKEPLSEFPNFSGDRAFGYGNRSCPGIDLTNCELLTLIGSLLWAFEIKRPEGRGAHDSPLPWYETAPWVITMSKPFKADVKVRSEAKRRQILNDCPDAGYTVLGSEKERKDRWDIVRQPGEHLYRWDGLTEQAALDPSRSYEVGI</sequence>
<comment type="similarity">
    <text evidence="1 6">Belongs to the cytochrome P450 family.</text>
</comment>
<dbReference type="GO" id="GO:0004497">
    <property type="term" value="F:monooxygenase activity"/>
    <property type="evidence" value="ECO:0007669"/>
    <property type="project" value="UniProtKB-KW"/>
</dbReference>
<dbReference type="GO" id="GO:0020037">
    <property type="term" value="F:heme binding"/>
    <property type="evidence" value="ECO:0007669"/>
    <property type="project" value="InterPro"/>
</dbReference>
<proteinExistence type="inferred from homology"/>
<feature type="binding site" description="axial binding residue" evidence="5">
    <location>
        <position position="475"/>
    </location>
    <ligand>
        <name>heme</name>
        <dbReference type="ChEBI" id="CHEBI:30413"/>
    </ligand>
    <ligandPart>
        <name>Fe</name>
        <dbReference type="ChEBI" id="CHEBI:18248"/>
    </ligandPart>
</feature>
<evidence type="ECO:0000313" key="8">
    <source>
        <dbReference type="Proteomes" id="UP000309340"/>
    </source>
</evidence>
<evidence type="ECO:0000256" key="1">
    <source>
        <dbReference type="ARBA" id="ARBA00010617"/>
    </source>
</evidence>
<dbReference type="PROSITE" id="PS00086">
    <property type="entry name" value="CYTOCHROME_P450"/>
    <property type="match status" value="1"/>
</dbReference>
<organism evidence="7 8">
    <name type="scientific">Friedmanniomyces simplex</name>
    <dbReference type="NCBI Taxonomy" id="329884"/>
    <lineage>
        <taxon>Eukaryota</taxon>
        <taxon>Fungi</taxon>
        <taxon>Dikarya</taxon>
        <taxon>Ascomycota</taxon>
        <taxon>Pezizomycotina</taxon>
        <taxon>Dothideomycetes</taxon>
        <taxon>Dothideomycetidae</taxon>
        <taxon>Mycosphaerellales</taxon>
        <taxon>Teratosphaeriaceae</taxon>
        <taxon>Friedmanniomyces</taxon>
    </lineage>
</organism>
<evidence type="ECO:0000313" key="7">
    <source>
        <dbReference type="EMBL" id="TKA78385.1"/>
    </source>
</evidence>
<keyword evidence="6" id="KW-0503">Monooxygenase</keyword>
<protein>
    <submittedName>
        <fullName evidence="7">Uncharacterized protein</fullName>
    </submittedName>
</protein>
<evidence type="ECO:0000256" key="4">
    <source>
        <dbReference type="ARBA" id="ARBA00023004"/>
    </source>
</evidence>
<dbReference type="Proteomes" id="UP000309340">
    <property type="component" value="Unassembled WGS sequence"/>
</dbReference>
<dbReference type="InterPro" id="IPR017972">
    <property type="entry name" value="Cyt_P450_CS"/>
</dbReference>
<dbReference type="GO" id="GO:0016705">
    <property type="term" value="F:oxidoreductase activity, acting on paired donors, with incorporation or reduction of molecular oxygen"/>
    <property type="evidence" value="ECO:0007669"/>
    <property type="project" value="InterPro"/>
</dbReference>
<dbReference type="Pfam" id="PF00067">
    <property type="entry name" value="p450"/>
    <property type="match status" value="1"/>
</dbReference>
<gene>
    <name evidence="7" type="ORF">B0A55_04721</name>
</gene>
<accession>A0A4U0XTQ3</accession>
<keyword evidence="3 6" id="KW-0560">Oxidoreductase</keyword>
<comment type="caution">
    <text evidence="7">The sequence shown here is derived from an EMBL/GenBank/DDBJ whole genome shotgun (WGS) entry which is preliminary data.</text>
</comment>
<keyword evidence="4 5" id="KW-0408">Iron</keyword>
<dbReference type="EMBL" id="NAJQ01000114">
    <property type="protein sequence ID" value="TKA78385.1"/>
    <property type="molecule type" value="Genomic_DNA"/>
</dbReference>
<dbReference type="Gene3D" id="1.10.630.10">
    <property type="entry name" value="Cytochrome P450"/>
    <property type="match status" value="1"/>
</dbReference>